<dbReference type="Pfam" id="PF04782">
    <property type="entry name" value="DUF632"/>
    <property type="match status" value="2"/>
</dbReference>
<gene>
    <name evidence="4" type="ORF">RJ641_020015</name>
</gene>
<evidence type="ECO:0000259" key="3">
    <source>
        <dbReference type="Pfam" id="PF04783"/>
    </source>
</evidence>
<organism evidence="4 5">
    <name type="scientific">Dillenia turbinata</name>
    <dbReference type="NCBI Taxonomy" id="194707"/>
    <lineage>
        <taxon>Eukaryota</taxon>
        <taxon>Viridiplantae</taxon>
        <taxon>Streptophyta</taxon>
        <taxon>Embryophyta</taxon>
        <taxon>Tracheophyta</taxon>
        <taxon>Spermatophyta</taxon>
        <taxon>Magnoliopsida</taxon>
        <taxon>eudicotyledons</taxon>
        <taxon>Gunneridae</taxon>
        <taxon>Pentapetalae</taxon>
        <taxon>Dilleniales</taxon>
        <taxon>Dilleniaceae</taxon>
        <taxon>Dillenia</taxon>
    </lineage>
</organism>
<evidence type="ECO:0000313" key="4">
    <source>
        <dbReference type="EMBL" id="KAK6914898.1"/>
    </source>
</evidence>
<dbReference type="AlphaFoldDB" id="A0AAN8YZ63"/>
<reference evidence="4 5" key="1">
    <citation type="submission" date="2023-12" db="EMBL/GenBank/DDBJ databases">
        <title>A high-quality genome assembly for Dillenia turbinata (Dilleniales).</title>
        <authorList>
            <person name="Chanderbali A."/>
        </authorList>
    </citation>
    <scope>NUCLEOTIDE SEQUENCE [LARGE SCALE GENOMIC DNA]</scope>
    <source>
        <strain evidence="4">LSX21</strain>
        <tissue evidence="4">Leaf</tissue>
    </source>
</reference>
<accession>A0AAN8YZ63</accession>
<dbReference type="Pfam" id="PF04783">
    <property type="entry name" value="DUF630"/>
    <property type="match status" value="1"/>
</dbReference>
<feature type="domain" description="DUF632" evidence="2">
    <location>
        <begin position="247"/>
        <end position="347"/>
    </location>
</feature>
<dbReference type="InterPro" id="IPR006867">
    <property type="entry name" value="DUF632"/>
</dbReference>
<dbReference type="PANTHER" id="PTHR21450:SF59">
    <property type="entry name" value="PROTEIN, PUTATIVE_ 48652-45869-RELATED"/>
    <property type="match status" value="1"/>
</dbReference>
<sequence length="726" mass="83714">MGCIQSKIENEEVVSRCKEQKLFMKDAVSLRNGFAAAHSAYVMSLKNIGAALSDYAQGEVQNPNPNPNPTVTLDTPPPPPPPPPPPNFTTQPLQRAASMPESAIPKSEPKPSNNTIIEEDEEEIEESSLRGRRKQDRVVENPPPPPPRRIEMETPRPPSLEQSTWDFFFPGVENMPGPNLSDVDENRSEMERKMYSEMAKKSEENMVSKSAKVKPEVVVEKVAEATLPPPPPEAAVVAVKPARSVNLMQIFNELDDHFLKASESAHEVSKMLEANRLHYHSNFADNRGHIDHSARVMRVITWNRSFRGMPNAEDVKKDFDSKEYETHATVLDKLLAWEKKQYDEVKYWKLECFYDFKSYVRRICALGSWNKVGLKMDQSGKAELEAGKLTKLDYQKKVAMLNKQKKRGASPESLEKLKAAVSHLHTRYIVDMQSMDSTVSEINRLRDEQLYPKLVAFVDGMATMWETMKMHHESQLKMVMALKYLDISQSVKETSMDHHQRSRQLLEVAQIWHSQFERLVTKQKGYIRALNSWLKLNLTPIESSLKEKVSSPARPQNPPIQHLLIEWHDGLESLHDELARIAILNFAAVVETIEIQQEEELKLKERCEDIQRDLNRKQWEFEEWKHKYLQRHMAPDELDPERAEEGAHKDAIAERQLLVDRVHRELVKEVEAYQKQCFHVREKSLTSLKGQMPELFRAMSTFTRDCTEMYNHLRSISHHQRPVEGS</sequence>
<feature type="compositionally biased region" description="Pro residues" evidence="1">
    <location>
        <begin position="75"/>
        <end position="87"/>
    </location>
</feature>
<evidence type="ECO:0000256" key="1">
    <source>
        <dbReference type="SAM" id="MobiDB-lite"/>
    </source>
</evidence>
<feature type="region of interest" description="Disordered" evidence="1">
    <location>
        <begin position="57"/>
        <end position="162"/>
    </location>
</feature>
<keyword evidence="5" id="KW-1185">Reference proteome</keyword>
<evidence type="ECO:0008006" key="6">
    <source>
        <dbReference type="Google" id="ProtNLM"/>
    </source>
</evidence>
<feature type="domain" description="DUF630" evidence="3">
    <location>
        <begin position="1"/>
        <end position="59"/>
    </location>
</feature>
<evidence type="ECO:0000259" key="2">
    <source>
        <dbReference type="Pfam" id="PF04782"/>
    </source>
</evidence>
<dbReference type="EMBL" id="JBAMMX010000025">
    <property type="protein sequence ID" value="KAK6914898.1"/>
    <property type="molecule type" value="Genomic_DNA"/>
</dbReference>
<comment type="caution">
    <text evidence="4">The sequence shown here is derived from an EMBL/GenBank/DDBJ whole genome shotgun (WGS) entry which is preliminary data.</text>
</comment>
<evidence type="ECO:0000313" key="5">
    <source>
        <dbReference type="Proteomes" id="UP001370490"/>
    </source>
</evidence>
<feature type="domain" description="DUF632" evidence="2">
    <location>
        <begin position="383"/>
        <end position="591"/>
    </location>
</feature>
<proteinExistence type="predicted"/>
<dbReference type="PANTHER" id="PTHR21450">
    <property type="entry name" value="PROTEIN ALTERED PHOSPHATE STARVATION RESPONSE 1"/>
    <property type="match status" value="1"/>
</dbReference>
<dbReference type="InterPro" id="IPR006868">
    <property type="entry name" value="DUF630"/>
</dbReference>
<feature type="compositionally biased region" description="Acidic residues" evidence="1">
    <location>
        <begin position="117"/>
        <end position="126"/>
    </location>
</feature>
<dbReference type="Proteomes" id="UP001370490">
    <property type="component" value="Unassembled WGS sequence"/>
</dbReference>
<protein>
    <recommendedName>
        <fullName evidence="6">DUF632 domain-containing protein</fullName>
    </recommendedName>
</protein>
<name>A0AAN8YZ63_9MAGN</name>